<comment type="caution">
    <text evidence="2">The sequence shown here is derived from an EMBL/GenBank/DDBJ whole genome shotgun (WGS) entry which is preliminary data.</text>
</comment>
<keyword evidence="1" id="KW-0812">Transmembrane</keyword>
<organism evidence="2 3">
    <name type="scientific">Reichenbachiella ulvae</name>
    <dbReference type="NCBI Taxonomy" id="2980104"/>
    <lineage>
        <taxon>Bacteria</taxon>
        <taxon>Pseudomonadati</taxon>
        <taxon>Bacteroidota</taxon>
        <taxon>Cytophagia</taxon>
        <taxon>Cytophagales</taxon>
        <taxon>Reichenbachiellaceae</taxon>
        <taxon>Reichenbachiella</taxon>
    </lineage>
</organism>
<reference evidence="2 3" key="1">
    <citation type="submission" date="2022-10" db="EMBL/GenBank/DDBJ databases">
        <title>Comparative genomics and taxonomic characterization of three novel marine species of genus Reichenbachiella exhibiting antioxidant and polysaccharide degradation activities.</title>
        <authorList>
            <person name="Muhammad N."/>
            <person name="Lee Y.-J."/>
            <person name="Ko J."/>
            <person name="Kim S.-G."/>
        </authorList>
    </citation>
    <scope>NUCLEOTIDE SEQUENCE [LARGE SCALE GENOMIC DNA]</scope>
    <source>
        <strain evidence="2 3">ABR2-5</strain>
    </source>
</reference>
<keyword evidence="1" id="KW-1133">Transmembrane helix</keyword>
<evidence type="ECO:0000313" key="3">
    <source>
        <dbReference type="Proteomes" id="UP001300692"/>
    </source>
</evidence>
<name>A0ABT3CP23_9BACT</name>
<evidence type="ECO:0000256" key="1">
    <source>
        <dbReference type="SAM" id="Phobius"/>
    </source>
</evidence>
<keyword evidence="1" id="KW-0472">Membrane</keyword>
<sequence>MKQGTWKKLGVEVFSIVFAVLLALVLNHWREDVLDRKSSNHALQNVLIEIATNRQDLVQEVENLDTLIHQLKGRLGQLKEGQESDAGLGISFTLLSHSAWEMAQVTGAVKNFDLDFLMNVSELYEFQEICHDNGLSIIDRINTMSYSKEIDQEVMITSMIRQLQVQKRWVEDLANAYKKLLQEHPGLVESHLPDSLQLI</sequence>
<dbReference type="RefSeq" id="WP_264136277.1">
    <property type="nucleotide sequence ID" value="NZ_JAOYOD010000001.1"/>
</dbReference>
<protein>
    <submittedName>
        <fullName evidence="2">Uncharacterized protein</fullName>
    </submittedName>
</protein>
<feature type="transmembrane region" description="Helical" evidence="1">
    <location>
        <begin position="9"/>
        <end position="29"/>
    </location>
</feature>
<dbReference type="Proteomes" id="UP001300692">
    <property type="component" value="Unassembled WGS sequence"/>
</dbReference>
<keyword evidence="3" id="KW-1185">Reference proteome</keyword>
<gene>
    <name evidence="2" type="ORF">N7U62_02385</name>
</gene>
<accession>A0ABT3CP23</accession>
<dbReference type="EMBL" id="JAOYOD010000001">
    <property type="protein sequence ID" value="MCV9385488.1"/>
    <property type="molecule type" value="Genomic_DNA"/>
</dbReference>
<proteinExistence type="predicted"/>
<evidence type="ECO:0000313" key="2">
    <source>
        <dbReference type="EMBL" id="MCV9385488.1"/>
    </source>
</evidence>